<sequence>MPVATRGTGGRTWRGAAGGVAGWTIMASMTLGATGGYADWWLRVVVIPQLKMREASCLVLGSLLQTWPTKDESPVLSQAQIDIYVFPSSAACLAQYRNTSDHCEQFHGKAYMTFEGNPSFASKHKFLQQYAHPGSFFGCFYSEDRERVIFERSFSWVQMMLLALGLTVGMLCLIMAVRQLVVLSKVLTENR</sequence>
<dbReference type="EMBL" id="JH993008">
    <property type="protein sequence ID" value="EKX43796.1"/>
    <property type="molecule type" value="Genomic_DNA"/>
</dbReference>
<protein>
    <submittedName>
        <fullName evidence="2 3">Uncharacterized protein</fullName>
    </submittedName>
</protein>
<evidence type="ECO:0000313" key="3">
    <source>
        <dbReference type="EnsemblProtists" id="EKX43796"/>
    </source>
</evidence>
<dbReference type="EnsemblProtists" id="EKX43796">
    <property type="protein sequence ID" value="EKX43796"/>
    <property type="gene ID" value="GUITHDRAFT_163756"/>
</dbReference>
<feature type="non-terminal residue" evidence="2">
    <location>
        <position position="1"/>
    </location>
</feature>
<evidence type="ECO:0000256" key="1">
    <source>
        <dbReference type="SAM" id="Phobius"/>
    </source>
</evidence>
<evidence type="ECO:0000313" key="4">
    <source>
        <dbReference type="Proteomes" id="UP000011087"/>
    </source>
</evidence>
<dbReference type="AlphaFoldDB" id="L1J5N1"/>
<feature type="transmembrane region" description="Helical" evidence="1">
    <location>
        <begin position="154"/>
        <end position="177"/>
    </location>
</feature>
<reference evidence="4" key="2">
    <citation type="submission" date="2012-11" db="EMBL/GenBank/DDBJ databases">
        <authorList>
            <person name="Kuo A."/>
            <person name="Curtis B.A."/>
            <person name="Tanifuji G."/>
            <person name="Burki F."/>
            <person name="Gruber A."/>
            <person name="Irimia M."/>
            <person name="Maruyama S."/>
            <person name="Arias M.C."/>
            <person name="Ball S.G."/>
            <person name="Gile G.H."/>
            <person name="Hirakawa Y."/>
            <person name="Hopkins J.F."/>
            <person name="Rensing S.A."/>
            <person name="Schmutz J."/>
            <person name="Symeonidi A."/>
            <person name="Elias M."/>
            <person name="Eveleigh R.J."/>
            <person name="Herman E.K."/>
            <person name="Klute M.J."/>
            <person name="Nakayama T."/>
            <person name="Obornik M."/>
            <person name="Reyes-Prieto A."/>
            <person name="Armbrust E.V."/>
            <person name="Aves S.J."/>
            <person name="Beiko R.G."/>
            <person name="Coutinho P."/>
            <person name="Dacks J.B."/>
            <person name="Durnford D.G."/>
            <person name="Fast N.M."/>
            <person name="Green B.R."/>
            <person name="Grisdale C."/>
            <person name="Hempe F."/>
            <person name="Henrissat B."/>
            <person name="Hoppner M.P."/>
            <person name="Ishida K.-I."/>
            <person name="Kim E."/>
            <person name="Koreny L."/>
            <person name="Kroth P.G."/>
            <person name="Liu Y."/>
            <person name="Malik S.-B."/>
            <person name="Maier U.G."/>
            <person name="McRose D."/>
            <person name="Mock T."/>
            <person name="Neilson J.A."/>
            <person name="Onodera N.T."/>
            <person name="Poole A.M."/>
            <person name="Pritham E.J."/>
            <person name="Richards T.A."/>
            <person name="Rocap G."/>
            <person name="Roy S.W."/>
            <person name="Sarai C."/>
            <person name="Schaack S."/>
            <person name="Shirato S."/>
            <person name="Slamovits C.H."/>
            <person name="Spencer D.F."/>
            <person name="Suzuki S."/>
            <person name="Worden A.Z."/>
            <person name="Zauner S."/>
            <person name="Barry K."/>
            <person name="Bell C."/>
            <person name="Bharti A.K."/>
            <person name="Crow J.A."/>
            <person name="Grimwood J."/>
            <person name="Kramer R."/>
            <person name="Lindquist E."/>
            <person name="Lucas S."/>
            <person name="Salamov A."/>
            <person name="McFadden G.I."/>
            <person name="Lane C.E."/>
            <person name="Keeling P.J."/>
            <person name="Gray M.W."/>
            <person name="Grigoriev I.V."/>
            <person name="Archibald J.M."/>
        </authorList>
    </citation>
    <scope>NUCLEOTIDE SEQUENCE</scope>
    <source>
        <strain evidence="4">CCMP2712</strain>
    </source>
</reference>
<dbReference type="Proteomes" id="UP000011087">
    <property type="component" value="Unassembled WGS sequence"/>
</dbReference>
<keyword evidence="4" id="KW-1185">Reference proteome</keyword>
<evidence type="ECO:0000313" key="2">
    <source>
        <dbReference type="EMBL" id="EKX43796.1"/>
    </source>
</evidence>
<dbReference type="PaxDb" id="55529-EKX43796"/>
<reference evidence="3" key="3">
    <citation type="submission" date="2015-06" db="UniProtKB">
        <authorList>
            <consortium name="EnsemblProtists"/>
        </authorList>
    </citation>
    <scope>IDENTIFICATION</scope>
</reference>
<dbReference type="KEGG" id="gtt:GUITHDRAFT_163756"/>
<proteinExistence type="predicted"/>
<dbReference type="HOGENOM" id="CLU_1424988_0_0_1"/>
<keyword evidence="1" id="KW-0472">Membrane</keyword>
<keyword evidence="1" id="KW-1133">Transmembrane helix</keyword>
<reference evidence="2 4" key="1">
    <citation type="journal article" date="2012" name="Nature">
        <title>Algal genomes reveal evolutionary mosaicism and the fate of nucleomorphs.</title>
        <authorList>
            <consortium name="DOE Joint Genome Institute"/>
            <person name="Curtis B.A."/>
            <person name="Tanifuji G."/>
            <person name="Burki F."/>
            <person name="Gruber A."/>
            <person name="Irimia M."/>
            <person name="Maruyama S."/>
            <person name="Arias M.C."/>
            <person name="Ball S.G."/>
            <person name="Gile G.H."/>
            <person name="Hirakawa Y."/>
            <person name="Hopkins J.F."/>
            <person name="Kuo A."/>
            <person name="Rensing S.A."/>
            <person name="Schmutz J."/>
            <person name="Symeonidi A."/>
            <person name="Elias M."/>
            <person name="Eveleigh R.J."/>
            <person name="Herman E.K."/>
            <person name="Klute M.J."/>
            <person name="Nakayama T."/>
            <person name="Obornik M."/>
            <person name="Reyes-Prieto A."/>
            <person name="Armbrust E.V."/>
            <person name="Aves S.J."/>
            <person name="Beiko R.G."/>
            <person name="Coutinho P."/>
            <person name="Dacks J.B."/>
            <person name="Durnford D.G."/>
            <person name="Fast N.M."/>
            <person name="Green B.R."/>
            <person name="Grisdale C.J."/>
            <person name="Hempel F."/>
            <person name="Henrissat B."/>
            <person name="Hoppner M.P."/>
            <person name="Ishida K."/>
            <person name="Kim E."/>
            <person name="Koreny L."/>
            <person name="Kroth P.G."/>
            <person name="Liu Y."/>
            <person name="Malik S.B."/>
            <person name="Maier U.G."/>
            <person name="McRose D."/>
            <person name="Mock T."/>
            <person name="Neilson J.A."/>
            <person name="Onodera N.T."/>
            <person name="Poole A.M."/>
            <person name="Pritham E.J."/>
            <person name="Richards T.A."/>
            <person name="Rocap G."/>
            <person name="Roy S.W."/>
            <person name="Sarai C."/>
            <person name="Schaack S."/>
            <person name="Shirato S."/>
            <person name="Slamovits C.H."/>
            <person name="Spencer D.F."/>
            <person name="Suzuki S."/>
            <person name="Worden A.Z."/>
            <person name="Zauner S."/>
            <person name="Barry K."/>
            <person name="Bell C."/>
            <person name="Bharti A.K."/>
            <person name="Crow J.A."/>
            <person name="Grimwood J."/>
            <person name="Kramer R."/>
            <person name="Lindquist E."/>
            <person name="Lucas S."/>
            <person name="Salamov A."/>
            <person name="McFadden G.I."/>
            <person name="Lane C.E."/>
            <person name="Keeling P.J."/>
            <person name="Gray M.W."/>
            <person name="Grigoriev I.V."/>
            <person name="Archibald J.M."/>
        </authorList>
    </citation>
    <scope>NUCLEOTIDE SEQUENCE</scope>
    <source>
        <strain evidence="2 4">CCMP2712</strain>
    </source>
</reference>
<feature type="transmembrane region" description="Helical" evidence="1">
    <location>
        <begin position="20"/>
        <end position="42"/>
    </location>
</feature>
<dbReference type="GeneID" id="17300549"/>
<keyword evidence="1" id="KW-0812">Transmembrane</keyword>
<accession>L1J5N1</accession>
<organism evidence="2">
    <name type="scientific">Guillardia theta (strain CCMP2712)</name>
    <name type="common">Cryptophyte</name>
    <dbReference type="NCBI Taxonomy" id="905079"/>
    <lineage>
        <taxon>Eukaryota</taxon>
        <taxon>Cryptophyceae</taxon>
        <taxon>Pyrenomonadales</taxon>
        <taxon>Geminigeraceae</taxon>
        <taxon>Guillardia</taxon>
    </lineage>
</organism>
<name>L1J5N1_GUITC</name>
<gene>
    <name evidence="2" type="ORF">GUITHDRAFT_163756</name>
</gene>
<dbReference type="RefSeq" id="XP_005830776.1">
    <property type="nucleotide sequence ID" value="XM_005830719.1"/>
</dbReference>